<sequence length="398" mass="45932">MSLLCFGVNYEFWGALKEREYEDAVLRVNDKIERMYKRNLKDEEVIGLKNMEVEVGAFLNGCVDHGGVSLVGKVLGGAIMGRGFVWDGEKVFCEDGEGWGEEEITDVGRSGREEEEFEREQWFGWVGVCKSEEGNTEGYVIFRKMKSVIVEGSSGTQVHEFTDLEKETFKHIAALIGQTLTRVKERVTERKALKDRGTENEIKVKKMEEREIKRKAKMEFDGFKDGKDREAQKHEILRLKTRVITLEKFGKGQESRRIATERLLEKTKTDASHIISNLRRATEKKNEDIKRLVNKHMVEHGGLLKQNHSLGKDRERLEEEVIKLKKENAKLNSEVENYRLHKKANDVLVKNHKELTQKVDILIKSSAKKPQKVKKENRELFTPTRLNLKATTTTPKKT</sequence>
<dbReference type="OrthoDB" id="10545520at2759"/>
<proteinExistence type="predicted"/>
<name>A0A9W7E3D1_9STRA</name>
<evidence type="ECO:0000256" key="1">
    <source>
        <dbReference type="SAM" id="Coils"/>
    </source>
</evidence>
<protein>
    <submittedName>
        <fullName evidence="2">Uncharacterized protein</fullName>
    </submittedName>
</protein>
<dbReference type="AlphaFoldDB" id="A0A9W7E3D1"/>
<keyword evidence="1" id="KW-0175">Coiled coil</keyword>
<keyword evidence="3" id="KW-1185">Reference proteome</keyword>
<gene>
    <name evidence="2" type="ORF">TrST_g3636</name>
</gene>
<evidence type="ECO:0000313" key="2">
    <source>
        <dbReference type="EMBL" id="GMH64308.1"/>
    </source>
</evidence>
<reference evidence="3" key="1">
    <citation type="journal article" date="2023" name="Commun. Biol.">
        <title>Genome analysis of Parmales, the sister group of diatoms, reveals the evolutionary specialization of diatoms from phago-mixotrophs to photoautotrophs.</title>
        <authorList>
            <person name="Ban H."/>
            <person name="Sato S."/>
            <person name="Yoshikawa S."/>
            <person name="Yamada K."/>
            <person name="Nakamura Y."/>
            <person name="Ichinomiya M."/>
            <person name="Sato N."/>
            <person name="Blanc-Mathieu R."/>
            <person name="Endo H."/>
            <person name="Kuwata A."/>
            <person name="Ogata H."/>
        </authorList>
    </citation>
    <scope>NUCLEOTIDE SEQUENCE [LARGE SCALE GENOMIC DNA]</scope>
    <source>
        <strain evidence="3">NIES 3701</strain>
    </source>
</reference>
<dbReference type="EMBL" id="BRXY01000093">
    <property type="protein sequence ID" value="GMH64308.1"/>
    <property type="molecule type" value="Genomic_DNA"/>
</dbReference>
<accession>A0A9W7E3D1</accession>
<evidence type="ECO:0000313" key="3">
    <source>
        <dbReference type="Proteomes" id="UP001165085"/>
    </source>
</evidence>
<organism evidence="2 3">
    <name type="scientific">Triparma strigata</name>
    <dbReference type="NCBI Taxonomy" id="1606541"/>
    <lineage>
        <taxon>Eukaryota</taxon>
        <taxon>Sar</taxon>
        <taxon>Stramenopiles</taxon>
        <taxon>Ochrophyta</taxon>
        <taxon>Bolidophyceae</taxon>
        <taxon>Parmales</taxon>
        <taxon>Triparmaceae</taxon>
        <taxon>Triparma</taxon>
    </lineage>
</organism>
<dbReference type="Proteomes" id="UP001165085">
    <property type="component" value="Unassembled WGS sequence"/>
</dbReference>
<feature type="coiled-coil region" evidence="1">
    <location>
        <begin position="275"/>
        <end position="341"/>
    </location>
</feature>
<comment type="caution">
    <text evidence="2">The sequence shown here is derived from an EMBL/GenBank/DDBJ whole genome shotgun (WGS) entry which is preliminary data.</text>
</comment>